<dbReference type="AlphaFoldDB" id="A0A401ZR37"/>
<keyword evidence="4" id="KW-1185">Reference proteome</keyword>
<feature type="domain" description="CRISPR type III-associated protein" evidence="2">
    <location>
        <begin position="43"/>
        <end position="274"/>
    </location>
</feature>
<dbReference type="RefSeq" id="WP_126601698.1">
    <property type="nucleotide sequence ID" value="NZ_BIFQ01000002.1"/>
</dbReference>
<dbReference type="InterPro" id="IPR005537">
    <property type="entry name" value="RAMP_III_fam"/>
</dbReference>
<dbReference type="OrthoDB" id="5362408at2"/>
<dbReference type="Proteomes" id="UP000287224">
    <property type="component" value="Unassembled WGS sequence"/>
</dbReference>
<dbReference type="EMBL" id="BIFQ01000002">
    <property type="protein sequence ID" value="GCE09292.1"/>
    <property type="molecule type" value="Genomic_DNA"/>
</dbReference>
<dbReference type="GO" id="GO:0051607">
    <property type="term" value="P:defense response to virus"/>
    <property type="evidence" value="ECO:0007669"/>
    <property type="project" value="UniProtKB-KW"/>
</dbReference>
<evidence type="ECO:0000256" key="1">
    <source>
        <dbReference type="ARBA" id="ARBA00023118"/>
    </source>
</evidence>
<evidence type="ECO:0000259" key="2">
    <source>
        <dbReference type="Pfam" id="PF03787"/>
    </source>
</evidence>
<gene>
    <name evidence="3" type="ORF">KDAU_66210</name>
</gene>
<proteinExistence type="predicted"/>
<dbReference type="Pfam" id="PF03787">
    <property type="entry name" value="RAMPs"/>
    <property type="match status" value="1"/>
</dbReference>
<dbReference type="CDD" id="cd09726">
    <property type="entry name" value="RAMP_I_III"/>
    <property type="match status" value="1"/>
</dbReference>
<sequence length="369" mass="42682">MNPYDFVRIDWSKPPERHKPIWHHRLFNQTAEPLYSGQLELDIYLETPCFIADPNQTSADPTKPSRFYSNARGAYTIPGSSLKGLFRSVAETLGNGCLTLFDSSYENHKVDYYRNVPATFQKCKDINALCLTCRSFGTLNRNTIFLGKINVNDAEVNPDRVYEYPSMYTKPLMTPRPHHDSFYLDEKKQYIAGRKFFFHHSPNLEPLSAPGYTYMAGKPSNRYILPLDRDTQFHCRIDFTNLERNEFAALLLATTLEENMRHKIGYGKPLGLGSVQIIPTKLTLIDYAARYSGQGKSGKTVKEGDDTWYAIDDYTENFKQIVVPPSTLDDLRYIWSWPPDETVNYAYPSKDWFNREGRGKRIEDTRNLR</sequence>
<keyword evidence="1" id="KW-0051">Antiviral defense</keyword>
<evidence type="ECO:0000313" key="4">
    <source>
        <dbReference type="Proteomes" id="UP000287224"/>
    </source>
</evidence>
<dbReference type="PANTHER" id="PTHR35579:SF3">
    <property type="entry name" value="CRISPR SYSTEM CMS ENDORIBONUCLEASE CSM3"/>
    <property type="match status" value="1"/>
</dbReference>
<dbReference type="PANTHER" id="PTHR35579">
    <property type="entry name" value="CRISPR SYSTEM CMS ENDORIBONUCLEASE CSM3"/>
    <property type="match status" value="1"/>
</dbReference>
<name>A0A401ZR37_9CHLR</name>
<dbReference type="InterPro" id="IPR052216">
    <property type="entry name" value="CRISPR_Csm3_endoribonuclease"/>
</dbReference>
<reference evidence="4" key="1">
    <citation type="submission" date="2018-12" db="EMBL/GenBank/DDBJ databases">
        <title>Tengunoibacter tsumagoiensis gen. nov., sp. nov., Dictyobacter kobayashii sp. nov., D. alpinus sp. nov., and D. joshuensis sp. nov. and description of Dictyobacteraceae fam. nov. within the order Ktedonobacterales isolated from Tengu-no-mugimeshi.</title>
        <authorList>
            <person name="Wang C.M."/>
            <person name="Zheng Y."/>
            <person name="Sakai Y."/>
            <person name="Toyoda A."/>
            <person name="Minakuchi Y."/>
            <person name="Abe K."/>
            <person name="Yokota A."/>
            <person name="Yabe S."/>
        </authorList>
    </citation>
    <scope>NUCLEOTIDE SEQUENCE [LARGE SCALE GENOMIC DNA]</scope>
    <source>
        <strain evidence="4">S-27</strain>
    </source>
</reference>
<comment type="caution">
    <text evidence="3">The sequence shown here is derived from an EMBL/GenBank/DDBJ whole genome shotgun (WGS) entry which is preliminary data.</text>
</comment>
<protein>
    <recommendedName>
        <fullName evidence="2">CRISPR type III-associated protein domain-containing protein</fullName>
    </recommendedName>
</protein>
<evidence type="ECO:0000313" key="3">
    <source>
        <dbReference type="EMBL" id="GCE09292.1"/>
    </source>
</evidence>
<accession>A0A401ZR37</accession>
<organism evidence="3 4">
    <name type="scientific">Dictyobacter aurantiacus</name>
    <dbReference type="NCBI Taxonomy" id="1936993"/>
    <lineage>
        <taxon>Bacteria</taxon>
        <taxon>Bacillati</taxon>
        <taxon>Chloroflexota</taxon>
        <taxon>Ktedonobacteria</taxon>
        <taxon>Ktedonobacterales</taxon>
        <taxon>Dictyobacteraceae</taxon>
        <taxon>Dictyobacter</taxon>
    </lineage>
</organism>